<accession>D9R1P2</accession>
<protein>
    <submittedName>
        <fullName evidence="1">Uncharacterized protein</fullName>
    </submittedName>
</protein>
<dbReference type="HOGENOM" id="CLU_3151528_0_0_9"/>
<organism evidence="1 2">
    <name type="scientific">Lacrimispora saccharolytica (strain ATCC 35040 / DSM 2544 / NRCC 2533 / WM1)</name>
    <name type="common">Clostridium saccharolyticum</name>
    <dbReference type="NCBI Taxonomy" id="610130"/>
    <lineage>
        <taxon>Bacteria</taxon>
        <taxon>Bacillati</taxon>
        <taxon>Bacillota</taxon>
        <taxon>Clostridia</taxon>
        <taxon>Lachnospirales</taxon>
        <taxon>Lachnospiraceae</taxon>
        <taxon>Lacrimispora</taxon>
    </lineage>
</organism>
<sequence>MGSGDGGIPGFLKGLLEGTEMIERLKWVNQFPYYAGMQGSLVRKEILR</sequence>
<evidence type="ECO:0000313" key="2">
    <source>
        <dbReference type="Proteomes" id="UP000001662"/>
    </source>
</evidence>
<dbReference type="PaxDb" id="610130-Closa_4056"/>
<dbReference type="AlphaFoldDB" id="D9R1P2"/>
<dbReference type="Proteomes" id="UP000001662">
    <property type="component" value="Chromosome"/>
</dbReference>
<dbReference type="STRING" id="610130.Closa_4056"/>
<proteinExistence type="predicted"/>
<reference evidence="1" key="1">
    <citation type="submission" date="2010-07" db="EMBL/GenBank/DDBJ databases">
        <title>Complete sequence of Clostridium saccharolyticum WM1.</title>
        <authorList>
            <consortium name="US DOE Joint Genome Institute"/>
            <person name="Lucas S."/>
            <person name="Copeland A."/>
            <person name="Lapidus A."/>
            <person name="Cheng J.-F."/>
            <person name="Bruce D."/>
            <person name="Goodwin L."/>
            <person name="Pitluck S."/>
            <person name="Chertkov O."/>
            <person name="Detter J.C."/>
            <person name="Han C."/>
            <person name="Tapia R."/>
            <person name="Land M."/>
            <person name="Hauser L."/>
            <person name="Chang Y.-J."/>
            <person name="Jeffries C."/>
            <person name="Kyrpides N."/>
            <person name="Ivanova N."/>
            <person name="Mikhailova N."/>
            <person name="Mouttaki H."/>
            <person name="Lin L."/>
            <person name="Zhou J."/>
            <person name="Hemme C.L."/>
            <person name="Woyke T."/>
        </authorList>
    </citation>
    <scope>NUCLEOTIDE SEQUENCE [LARGE SCALE GENOMIC DNA]</scope>
    <source>
        <strain evidence="1">WM1</strain>
    </source>
</reference>
<dbReference type="KEGG" id="csh:Closa_4056"/>
<evidence type="ECO:0000313" key="1">
    <source>
        <dbReference type="EMBL" id="ADL06565.1"/>
    </source>
</evidence>
<name>D9R1P2_LACSW</name>
<keyword evidence="2" id="KW-1185">Reference proteome</keyword>
<gene>
    <name evidence="1" type="ordered locus">Closa_4056</name>
</gene>
<dbReference type="EMBL" id="CP002109">
    <property type="protein sequence ID" value="ADL06565.1"/>
    <property type="molecule type" value="Genomic_DNA"/>
</dbReference>
<dbReference type="RefSeq" id="WP_013274617.1">
    <property type="nucleotide sequence ID" value="NC_014376.1"/>
</dbReference>